<dbReference type="InterPro" id="IPR050428">
    <property type="entry name" value="TCS_sensor_his_kinase"/>
</dbReference>
<dbReference type="CDD" id="cd18773">
    <property type="entry name" value="PDC1_HK_sensor"/>
    <property type="match status" value="1"/>
</dbReference>
<dbReference type="InterPro" id="IPR003660">
    <property type="entry name" value="HAMP_dom"/>
</dbReference>
<dbReference type="PRINTS" id="PR00344">
    <property type="entry name" value="BCTRLSENSOR"/>
</dbReference>
<dbReference type="GO" id="GO:0004673">
    <property type="term" value="F:protein histidine kinase activity"/>
    <property type="evidence" value="ECO:0007669"/>
    <property type="project" value="UniProtKB-EC"/>
</dbReference>
<dbReference type="NCBIfam" id="NF008312">
    <property type="entry name" value="PRK11100.1"/>
    <property type="match status" value="1"/>
</dbReference>
<organism evidence="15 16">
    <name type="scientific">Undibacterium flavidum</name>
    <dbReference type="NCBI Taxonomy" id="2762297"/>
    <lineage>
        <taxon>Bacteria</taxon>
        <taxon>Pseudomonadati</taxon>
        <taxon>Pseudomonadota</taxon>
        <taxon>Betaproteobacteria</taxon>
        <taxon>Burkholderiales</taxon>
        <taxon>Oxalobacteraceae</taxon>
        <taxon>Undibacterium</taxon>
    </lineage>
</organism>
<keyword evidence="7 12" id="KW-0812">Transmembrane</keyword>
<dbReference type="InterPro" id="IPR003661">
    <property type="entry name" value="HisK_dim/P_dom"/>
</dbReference>
<dbReference type="Pfam" id="PF00672">
    <property type="entry name" value="HAMP"/>
    <property type="match status" value="1"/>
</dbReference>
<keyword evidence="10" id="KW-0902">Two-component regulatory system</keyword>
<feature type="domain" description="Histidine kinase" evidence="13">
    <location>
        <begin position="275"/>
        <end position="486"/>
    </location>
</feature>
<evidence type="ECO:0000259" key="14">
    <source>
        <dbReference type="PROSITE" id="PS50885"/>
    </source>
</evidence>
<evidence type="ECO:0000313" key="16">
    <source>
        <dbReference type="Proteomes" id="UP000624279"/>
    </source>
</evidence>
<dbReference type="InterPro" id="IPR004358">
    <property type="entry name" value="Sig_transdc_His_kin-like_C"/>
</dbReference>
<dbReference type="SMART" id="SM00387">
    <property type="entry name" value="HATPase_c"/>
    <property type="match status" value="1"/>
</dbReference>
<keyword evidence="6 15" id="KW-0808">Transferase</keyword>
<evidence type="ECO:0000256" key="7">
    <source>
        <dbReference type="ARBA" id="ARBA00022692"/>
    </source>
</evidence>
<dbReference type="PROSITE" id="PS50109">
    <property type="entry name" value="HIS_KIN"/>
    <property type="match status" value="1"/>
</dbReference>
<sequence length="486" mass="54298">MKIGLRLLLSYALILALAAWFVLTVFVAEVKPGVRATLEDSLVDTAQLLAQLVSDDVNQAGANGQLSQALMLQRLQQISARQMDVEISGVHKKTLDYRVYITDARGIVIFDSSGRDLGKDYSRWNDVYLTLRGQYGARSTRIDAEDENSTVMHVAAPIYAKQVKQAQGEPKQIIGVLTVAKATSAIRPFIERSQYKILQRSFWLLVATLLIGIGFSWWLNHSLQKLRHYVMAVERNEKVSLPKLGQHEVGELGLALEHMRDQLEGKQYVETLMHTLAHELKSPIAAIQGSAELLSEDPPAAERSRFLHNIIEQNQRQKQLIDKLLALIKVEKQQQLSQVSDINIVDLLDQVLLDFSDAIARKNLRIKFEVQTHTLQGDPLLLRQAIGNLIDNAIAFSQNGAEIHLHQQVNDEHFTLFIDDQGSGIPDYAIAKIFERFYSLPRADAAKSTGLGLPFVREVISLHGGEVSLENLAEGGVRVRLCLILG</sequence>
<evidence type="ECO:0000313" key="15">
    <source>
        <dbReference type="EMBL" id="MBC3875976.1"/>
    </source>
</evidence>
<proteinExistence type="predicted"/>
<comment type="subcellular location">
    <subcellularLocation>
        <location evidence="2">Cell membrane</location>
        <topology evidence="2">Multi-pass membrane protein</topology>
    </subcellularLocation>
</comment>
<evidence type="ECO:0000256" key="3">
    <source>
        <dbReference type="ARBA" id="ARBA00012438"/>
    </source>
</evidence>
<dbReference type="SUPFAM" id="SSF47384">
    <property type="entry name" value="Homodimeric domain of signal transducing histidine kinase"/>
    <property type="match status" value="1"/>
</dbReference>
<feature type="domain" description="HAMP" evidence="14">
    <location>
        <begin position="217"/>
        <end position="268"/>
    </location>
</feature>
<evidence type="ECO:0000256" key="12">
    <source>
        <dbReference type="SAM" id="Phobius"/>
    </source>
</evidence>
<keyword evidence="16" id="KW-1185">Reference proteome</keyword>
<keyword evidence="9 12" id="KW-1133">Transmembrane helix</keyword>
<dbReference type="PROSITE" id="PS50885">
    <property type="entry name" value="HAMP"/>
    <property type="match status" value="1"/>
</dbReference>
<dbReference type="InterPro" id="IPR029151">
    <property type="entry name" value="Sensor-like_sf"/>
</dbReference>
<evidence type="ECO:0000256" key="5">
    <source>
        <dbReference type="ARBA" id="ARBA00022553"/>
    </source>
</evidence>
<dbReference type="InterPro" id="IPR005467">
    <property type="entry name" value="His_kinase_dom"/>
</dbReference>
<dbReference type="SUPFAM" id="SSF103190">
    <property type="entry name" value="Sensory domain-like"/>
    <property type="match status" value="1"/>
</dbReference>
<dbReference type="PANTHER" id="PTHR45436">
    <property type="entry name" value="SENSOR HISTIDINE KINASE YKOH"/>
    <property type="match status" value="1"/>
</dbReference>
<dbReference type="SMART" id="SM00388">
    <property type="entry name" value="HisKA"/>
    <property type="match status" value="1"/>
</dbReference>
<keyword evidence="5" id="KW-0597">Phosphoprotein</keyword>
<dbReference type="EC" id="2.7.13.3" evidence="3"/>
<evidence type="ECO:0000259" key="13">
    <source>
        <dbReference type="PROSITE" id="PS50109"/>
    </source>
</evidence>
<keyword evidence="8 15" id="KW-0418">Kinase</keyword>
<evidence type="ECO:0000256" key="1">
    <source>
        <dbReference type="ARBA" id="ARBA00000085"/>
    </source>
</evidence>
<comment type="catalytic activity">
    <reaction evidence="1">
        <text>ATP + protein L-histidine = ADP + protein N-phospho-L-histidine.</text>
        <dbReference type="EC" id="2.7.13.3"/>
    </reaction>
</comment>
<dbReference type="Gene3D" id="3.30.565.10">
    <property type="entry name" value="Histidine kinase-like ATPase, C-terminal domain"/>
    <property type="match status" value="1"/>
</dbReference>
<dbReference type="PANTHER" id="PTHR45436:SF10">
    <property type="entry name" value="HISTIDINE KINASE"/>
    <property type="match status" value="1"/>
</dbReference>
<evidence type="ECO:0000256" key="4">
    <source>
        <dbReference type="ARBA" id="ARBA00022475"/>
    </source>
</evidence>
<dbReference type="InterPro" id="IPR003594">
    <property type="entry name" value="HATPase_dom"/>
</dbReference>
<evidence type="ECO:0000256" key="11">
    <source>
        <dbReference type="ARBA" id="ARBA00023136"/>
    </source>
</evidence>
<comment type="caution">
    <text evidence="15">The sequence shown here is derived from an EMBL/GenBank/DDBJ whole genome shotgun (WGS) entry which is preliminary data.</text>
</comment>
<accession>A0ABR6YHA8</accession>
<evidence type="ECO:0000256" key="2">
    <source>
        <dbReference type="ARBA" id="ARBA00004651"/>
    </source>
</evidence>
<dbReference type="Pfam" id="PF00512">
    <property type="entry name" value="HisKA"/>
    <property type="match status" value="1"/>
</dbReference>
<keyword evidence="4" id="KW-1003">Cell membrane</keyword>
<name>A0ABR6YHA8_9BURK</name>
<dbReference type="InterPro" id="IPR036097">
    <property type="entry name" value="HisK_dim/P_sf"/>
</dbReference>
<feature type="transmembrane region" description="Helical" evidence="12">
    <location>
        <begin position="202"/>
        <end position="219"/>
    </location>
</feature>
<dbReference type="SUPFAM" id="SSF55874">
    <property type="entry name" value="ATPase domain of HSP90 chaperone/DNA topoisomerase II/histidine kinase"/>
    <property type="match status" value="1"/>
</dbReference>
<dbReference type="CDD" id="cd00082">
    <property type="entry name" value="HisKA"/>
    <property type="match status" value="1"/>
</dbReference>
<gene>
    <name evidence="15" type="primary">creC</name>
    <name evidence="15" type="ORF">H8K55_20475</name>
</gene>
<evidence type="ECO:0000256" key="10">
    <source>
        <dbReference type="ARBA" id="ARBA00023012"/>
    </source>
</evidence>
<dbReference type="InterPro" id="IPR036890">
    <property type="entry name" value="HATPase_C_sf"/>
</dbReference>
<dbReference type="Gene3D" id="1.10.287.130">
    <property type="match status" value="1"/>
</dbReference>
<dbReference type="Proteomes" id="UP000624279">
    <property type="component" value="Unassembled WGS sequence"/>
</dbReference>
<evidence type="ECO:0000256" key="6">
    <source>
        <dbReference type="ARBA" id="ARBA00022679"/>
    </source>
</evidence>
<dbReference type="EMBL" id="JACOGA010000028">
    <property type="protein sequence ID" value="MBC3875976.1"/>
    <property type="molecule type" value="Genomic_DNA"/>
</dbReference>
<reference evidence="15 16" key="1">
    <citation type="submission" date="2020-08" db="EMBL/GenBank/DDBJ databases">
        <title>Novel species isolated from subtropical streams in China.</title>
        <authorList>
            <person name="Lu H."/>
        </authorList>
    </citation>
    <scope>NUCLEOTIDE SEQUENCE [LARGE SCALE GENOMIC DNA]</scope>
    <source>
        <strain evidence="15 16">LX15W</strain>
    </source>
</reference>
<dbReference type="Pfam" id="PF02518">
    <property type="entry name" value="HATPase_c"/>
    <property type="match status" value="1"/>
</dbReference>
<protein>
    <recommendedName>
        <fullName evidence="3">histidine kinase</fullName>
        <ecNumber evidence="3">2.7.13.3</ecNumber>
    </recommendedName>
</protein>
<keyword evidence="11 12" id="KW-0472">Membrane</keyword>
<evidence type="ECO:0000256" key="9">
    <source>
        <dbReference type="ARBA" id="ARBA00022989"/>
    </source>
</evidence>
<dbReference type="RefSeq" id="WP_186944003.1">
    <property type="nucleotide sequence ID" value="NZ_JACOGA010000028.1"/>
</dbReference>
<evidence type="ECO:0000256" key="8">
    <source>
        <dbReference type="ARBA" id="ARBA00022777"/>
    </source>
</evidence>